<protein>
    <submittedName>
        <fullName evidence="1">CYC</fullName>
    </submittedName>
</protein>
<accession>A0A6J8E1M6</accession>
<evidence type="ECO:0000313" key="2">
    <source>
        <dbReference type="Proteomes" id="UP000507470"/>
    </source>
</evidence>
<organism evidence="1 2">
    <name type="scientific">Mytilus coruscus</name>
    <name type="common">Sea mussel</name>
    <dbReference type="NCBI Taxonomy" id="42192"/>
    <lineage>
        <taxon>Eukaryota</taxon>
        <taxon>Metazoa</taxon>
        <taxon>Spiralia</taxon>
        <taxon>Lophotrochozoa</taxon>
        <taxon>Mollusca</taxon>
        <taxon>Bivalvia</taxon>
        <taxon>Autobranchia</taxon>
        <taxon>Pteriomorphia</taxon>
        <taxon>Mytilida</taxon>
        <taxon>Mytiloidea</taxon>
        <taxon>Mytilidae</taxon>
        <taxon>Mytilinae</taxon>
        <taxon>Mytilus</taxon>
    </lineage>
</organism>
<dbReference type="AlphaFoldDB" id="A0A6J8E1M6"/>
<sequence>MIFAGLKKPQERAHLIAYIEKRHKSAPSEVPTTCNGPSIDTNKSDQIKETTPDLHMSTNDIGFVKQSTRKNRLFQLNWLNRYDGPVYSPSKEGAYCIYCALCGVDNLGTLSCKPLTDMAHASTRLNDHFGRDEKSCKKSHAEARAKAQLFLDNIEQRTTDIQTFID</sequence>
<dbReference type="EMBL" id="CACVKT020008276">
    <property type="protein sequence ID" value="CAC5413958.1"/>
    <property type="molecule type" value="Genomic_DNA"/>
</dbReference>
<proteinExistence type="predicted"/>
<evidence type="ECO:0000313" key="1">
    <source>
        <dbReference type="EMBL" id="CAC5413958.1"/>
    </source>
</evidence>
<dbReference type="OrthoDB" id="449280at2759"/>
<keyword evidence="2" id="KW-1185">Reference proteome</keyword>
<name>A0A6J8E1M6_MYTCO</name>
<gene>
    <name evidence="1" type="ORF">MCOR_46811</name>
</gene>
<dbReference type="Proteomes" id="UP000507470">
    <property type="component" value="Unassembled WGS sequence"/>
</dbReference>
<reference evidence="1 2" key="1">
    <citation type="submission" date="2020-06" db="EMBL/GenBank/DDBJ databases">
        <authorList>
            <person name="Li R."/>
            <person name="Bekaert M."/>
        </authorList>
    </citation>
    <scope>NUCLEOTIDE SEQUENCE [LARGE SCALE GENOMIC DNA]</scope>
    <source>
        <strain evidence="2">wild</strain>
    </source>
</reference>